<evidence type="ECO:0000256" key="3">
    <source>
        <dbReference type="RuleBase" id="RU000461"/>
    </source>
</evidence>
<dbReference type="InterPro" id="IPR036396">
    <property type="entry name" value="Cyt_P450_sf"/>
</dbReference>
<protein>
    <submittedName>
        <fullName evidence="5">Cytochrome P450</fullName>
    </submittedName>
</protein>
<dbReference type="InterPro" id="IPR050121">
    <property type="entry name" value="Cytochrome_P450_monoxygenase"/>
</dbReference>
<dbReference type="InterPro" id="IPR002401">
    <property type="entry name" value="Cyt_P450_E_grp-I"/>
</dbReference>
<comment type="similarity">
    <text evidence="2 3">Belongs to the cytochrome P450 family.</text>
</comment>
<dbReference type="Gene3D" id="1.10.630.10">
    <property type="entry name" value="Cytochrome P450"/>
    <property type="match status" value="1"/>
</dbReference>
<feature type="region of interest" description="Disordered" evidence="4">
    <location>
        <begin position="323"/>
        <end position="343"/>
    </location>
</feature>
<dbReference type="EMBL" id="JAUSQZ010000001">
    <property type="protein sequence ID" value="MDP9829657.1"/>
    <property type="molecule type" value="Genomic_DNA"/>
</dbReference>
<proteinExistence type="inferred from homology"/>
<dbReference type="PRINTS" id="PR00385">
    <property type="entry name" value="P450"/>
</dbReference>
<keyword evidence="3" id="KW-0408">Iron</keyword>
<dbReference type="PANTHER" id="PTHR24305:SF166">
    <property type="entry name" value="CYTOCHROME P450 12A4, MITOCHONDRIAL-RELATED"/>
    <property type="match status" value="1"/>
</dbReference>
<comment type="caution">
    <text evidence="5">The sequence shown here is derived from an EMBL/GenBank/DDBJ whole genome shotgun (WGS) entry which is preliminary data.</text>
</comment>
<keyword evidence="3" id="KW-0349">Heme</keyword>
<keyword evidence="6" id="KW-1185">Reference proteome</keyword>
<keyword evidence="3" id="KW-0503">Monooxygenase</keyword>
<keyword evidence="3" id="KW-0560">Oxidoreductase</keyword>
<dbReference type="Proteomes" id="UP001235712">
    <property type="component" value="Unassembled WGS sequence"/>
</dbReference>
<dbReference type="InterPro" id="IPR001128">
    <property type="entry name" value="Cyt_P450"/>
</dbReference>
<keyword evidence="3" id="KW-0479">Metal-binding</keyword>
<dbReference type="RefSeq" id="WP_307248036.1">
    <property type="nucleotide sequence ID" value="NZ_JAUSQZ010000001.1"/>
</dbReference>
<evidence type="ECO:0000256" key="1">
    <source>
        <dbReference type="ARBA" id="ARBA00001971"/>
    </source>
</evidence>
<reference evidence="5 6" key="1">
    <citation type="submission" date="2023-07" db="EMBL/GenBank/DDBJ databases">
        <title>Sequencing the genomes of 1000 actinobacteria strains.</title>
        <authorList>
            <person name="Klenk H.-P."/>
        </authorList>
    </citation>
    <scope>NUCLEOTIDE SEQUENCE [LARGE SCALE GENOMIC DNA]</scope>
    <source>
        <strain evidence="5 6">DSM 44388</strain>
    </source>
</reference>
<dbReference type="InterPro" id="IPR017972">
    <property type="entry name" value="Cyt_P450_CS"/>
</dbReference>
<gene>
    <name evidence="5" type="ORF">J2S57_005406</name>
</gene>
<dbReference type="PRINTS" id="PR00463">
    <property type="entry name" value="EP450I"/>
</dbReference>
<organism evidence="5 6">
    <name type="scientific">Kineosporia succinea</name>
    <dbReference type="NCBI Taxonomy" id="84632"/>
    <lineage>
        <taxon>Bacteria</taxon>
        <taxon>Bacillati</taxon>
        <taxon>Actinomycetota</taxon>
        <taxon>Actinomycetes</taxon>
        <taxon>Kineosporiales</taxon>
        <taxon>Kineosporiaceae</taxon>
        <taxon>Kineosporia</taxon>
    </lineage>
</organism>
<dbReference type="PANTHER" id="PTHR24305">
    <property type="entry name" value="CYTOCHROME P450"/>
    <property type="match status" value="1"/>
</dbReference>
<dbReference type="Pfam" id="PF00067">
    <property type="entry name" value="p450"/>
    <property type="match status" value="3"/>
</dbReference>
<comment type="cofactor">
    <cofactor evidence="1">
        <name>heme</name>
        <dbReference type="ChEBI" id="CHEBI:30413"/>
    </cofactor>
</comment>
<evidence type="ECO:0000256" key="4">
    <source>
        <dbReference type="SAM" id="MobiDB-lite"/>
    </source>
</evidence>
<sequence length="402" mass="44529">MSGWAHLGPAQTARTLVVMMRDKLATLTRLSLEHPEGVVVRLPRRRLIVLSDPQQVRQLLVDEADKYAKGLGQAESGRWLGHGVLVAHGTEWSDQRTPVASRLAARRVQRLGPQVDELARASVAAWAGPEWTDLDPRHHVAQYTLDCLGLAMGFTAPRADEVVPSFDRIQDQIMFETITQQLVPTFARPFASRRARADQELLLEAARRALATGDTPDAAWATPDRLLTLLLAGYETTAATIAWALMYLSRRPEIQRALARPPEDPAAVSLTAVFREVTRLRPPVWLISRRALTSHRIGTERVHRGDDVVVCVHALHHDPAWSREGRFEPGRSQSGRRLDFGQGPRACPGGALADLEAATWLRRACQELEFDLVPGVVPDPVARMSQAPGPFTVRVRARRPAA</sequence>
<accession>A0ABT9PAD5</accession>
<dbReference type="SUPFAM" id="SSF48264">
    <property type="entry name" value="Cytochrome P450"/>
    <property type="match status" value="1"/>
</dbReference>
<name>A0ABT9PAD5_9ACTN</name>
<evidence type="ECO:0000256" key="2">
    <source>
        <dbReference type="ARBA" id="ARBA00010617"/>
    </source>
</evidence>
<evidence type="ECO:0000313" key="6">
    <source>
        <dbReference type="Proteomes" id="UP001235712"/>
    </source>
</evidence>
<evidence type="ECO:0000313" key="5">
    <source>
        <dbReference type="EMBL" id="MDP9829657.1"/>
    </source>
</evidence>
<dbReference type="PROSITE" id="PS00086">
    <property type="entry name" value="CYTOCHROME_P450"/>
    <property type="match status" value="1"/>
</dbReference>